<name>A0AAW2DN47_9ROSI</name>
<dbReference type="PANTHER" id="PTHR46328:SF34">
    <property type="entry name" value="PROTEIN FAR1-RELATED SEQUENCE 5-LIKE"/>
    <property type="match status" value="1"/>
</dbReference>
<keyword evidence="4" id="KW-1185">Reference proteome</keyword>
<dbReference type="Pfam" id="PF03101">
    <property type="entry name" value="FAR1"/>
    <property type="match status" value="1"/>
</dbReference>
<proteinExistence type="predicted"/>
<sequence length="140" mass="16138">MSDSNYHTKTDSQLVRKLNFEDEDSPPVIAEQPEPISIDSNDKIHANKEEVIPKLGIEFETEQDAYDFYNSYARVVGFSIRRSKGHKGDKDGSHKWLDRVFCYSCEGIRGNDKRDDNVKCHRPETRCGCLAKMKISCRYS</sequence>
<feature type="domain" description="FAR1" evidence="2">
    <location>
        <begin position="67"/>
        <end position="137"/>
    </location>
</feature>
<organism evidence="3 4">
    <name type="scientific">Lithocarpus litseifolius</name>
    <dbReference type="NCBI Taxonomy" id="425828"/>
    <lineage>
        <taxon>Eukaryota</taxon>
        <taxon>Viridiplantae</taxon>
        <taxon>Streptophyta</taxon>
        <taxon>Embryophyta</taxon>
        <taxon>Tracheophyta</taxon>
        <taxon>Spermatophyta</taxon>
        <taxon>Magnoliopsida</taxon>
        <taxon>eudicotyledons</taxon>
        <taxon>Gunneridae</taxon>
        <taxon>Pentapetalae</taxon>
        <taxon>rosids</taxon>
        <taxon>fabids</taxon>
        <taxon>Fagales</taxon>
        <taxon>Fagaceae</taxon>
        <taxon>Lithocarpus</taxon>
    </lineage>
</organism>
<reference evidence="3 4" key="1">
    <citation type="submission" date="2024-01" db="EMBL/GenBank/DDBJ databases">
        <title>A telomere-to-telomere, gap-free genome of sweet tea (Lithocarpus litseifolius).</title>
        <authorList>
            <person name="Zhou J."/>
        </authorList>
    </citation>
    <scope>NUCLEOTIDE SEQUENCE [LARGE SCALE GENOMIC DNA]</scope>
    <source>
        <strain evidence="3">Zhou-2022a</strain>
        <tissue evidence="3">Leaf</tissue>
    </source>
</reference>
<dbReference type="Proteomes" id="UP001459277">
    <property type="component" value="Unassembled WGS sequence"/>
</dbReference>
<dbReference type="EMBL" id="JAZDWU010000002">
    <property type="protein sequence ID" value="KAL0010600.1"/>
    <property type="molecule type" value="Genomic_DNA"/>
</dbReference>
<dbReference type="PANTHER" id="PTHR46328">
    <property type="entry name" value="FAR-RED IMPAIRED RESPONSIVE (FAR1) FAMILY PROTEIN-RELATED"/>
    <property type="match status" value="1"/>
</dbReference>
<protein>
    <recommendedName>
        <fullName evidence="2">FAR1 domain-containing protein</fullName>
    </recommendedName>
</protein>
<comment type="caution">
    <text evidence="3">The sequence shown here is derived from an EMBL/GenBank/DDBJ whole genome shotgun (WGS) entry which is preliminary data.</text>
</comment>
<feature type="region of interest" description="Disordered" evidence="1">
    <location>
        <begin position="1"/>
        <end position="34"/>
    </location>
</feature>
<evidence type="ECO:0000256" key="1">
    <source>
        <dbReference type="SAM" id="MobiDB-lite"/>
    </source>
</evidence>
<accession>A0AAW2DN47</accession>
<dbReference type="AlphaFoldDB" id="A0AAW2DN47"/>
<feature type="compositionally biased region" description="Basic and acidic residues" evidence="1">
    <location>
        <begin position="1"/>
        <end position="10"/>
    </location>
</feature>
<evidence type="ECO:0000313" key="3">
    <source>
        <dbReference type="EMBL" id="KAL0010600.1"/>
    </source>
</evidence>
<evidence type="ECO:0000259" key="2">
    <source>
        <dbReference type="Pfam" id="PF03101"/>
    </source>
</evidence>
<evidence type="ECO:0000313" key="4">
    <source>
        <dbReference type="Proteomes" id="UP001459277"/>
    </source>
</evidence>
<dbReference type="InterPro" id="IPR004330">
    <property type="entry name" value="FAR1_DNA_bnd_dom"/>
</dbReference>
<gene>
    <name evidence="3" type="ORF">SO802_005708</name>
</gene>